<sequence>MRSKRHVTTDQVKQAIEDFDHGYVIKALLSDPGLTSSLPQAAITLVCNQLKSSPDNPELMYCACLLMQYPGACAAFVGTGIVGEVLDMCVVGGKSHTEWEWHTPHPSYITLPQLSLVFFLAMQSPAVKKDIGGRVCDMLRTISDPLCPRQVMAGLALVLTGMLTAKGAQDVRRRLVRGGGVHTFVDCLRDAILATQDYHTLVSLTQFLMRLTPSHGVALDTSLVAKILPAGSLPSFQTLTGERFPAQTPDYIRDLCRCVRASDDGTPLSIFSLSSVEFVLAGEDPLYVEGGLLYASAHDLVVVVTPTKKGSPPQTIRLPFGCLKTFTVSFRQSKLKCTMDPSTIAVARTFPHQLAGLNLELADADEVKVFTERVGADISRSKKQARLAASESATKVGQAETGRDEVERSNFASQREGGTLRKSSIAILRPTQSVERAAYVTPSVVKPSAPVQAPASGGALMAVTSASQEASEEGSVSEYDEGPKQDKGKGGEDKGDEEMQTQDLTQELPKPKPVETKRPARRRSTRGKAKAVEVPTQPDGEEVEEVEEVPPVPVKKGRAKRVTSKTRVSAKVAAECAVAPTFEPVDPTPKKAAPKSRGRPQGRKATQSARKAVEATEEQEEEAEREVTRAATTRPRRSTRGRGKTRASELSPTVPQPAPEAQVEEAEEEVTAVLESAAPQAKRRQSARVARRVRAPVEEDQEVDNPDVPSPERPTPKRPAPKKRAARRTPAVKAKARRGSAGKAGLGALTSMEDMRETGFPSPIPVAERECPSPLATSISLSAHPVDRGVEADSAATTHHTTTHHDEDDEEETSPEPLPRGVKGDEVHAALSRLTEALHRRQSQQKNKKLRHLLSKARAIQKRLVDKHRRERVVLNETVESRRRDLQKVLAADAERVERVRAQFSAELARAQTRLSETKREIAEFGKKAEGERVALNGHHKLDAQRGVADIQALAAQYKRSLRQTRDVRDDTLSKIQALLLEAGGSSQ</sequence>
<proteinExistence type="predicted"/>
<feature type="region of interest" description="Disordered" evidence="2">
    <location>
        <begin position="460"/>
        <end position="823"/>
    </location>
</feature>
<dbReference type="AlphaFoldDB" id="A0A9K3CVC3"/>
<gene>
    <name evidence="3" type="ORF">KIPB_005279</name>
</gene>
<feature type="coiled-coil region" evidence="1">
    <location>
        <begin position="894"/>
        <end position="928"/>
    </location>
</feature>
<name>A0A9K3CVC3_9EUKA</name>
<keyword evidence="1" id="KW-0175">Coiled coil</keyword>
<comment type="caution">
    <text evidence="3">The sequence shown here is derived from an EMBL/GenBank/DDBJ whole genome shotgun (WGS) entry which is preliminary data.</text>
</comment>
<evidence type="ECO:0000313" key="4">
    <source>
        <dbReference type="Proteomes" id="UP000265618"/>
    </source>
</evidence>
<feature type="compositionally biased region" description="Basic residues" evidence="2">
    <location>
        <begin position="592"/>
        <end position="602"/>
    </location>
</feature>
<accession>A0A9K3CVC3</accession>
<feature type="compositionally biased region" description="Basic residues" evidence="2">
    <location>
        <begin position="555"/>
        <end position="564"/>
    </location>
</feature>
<evidence type="ECO:0000256" key="2">
    <source>
        <dbReference type="SAM" id="MobiDB-lite"/>
    </source>
</evidence>
<reference evidence="3 4" key="1">
    <citation type="journal article" date="2018" name="PLoS ONE">
        <title>The draft genome of Kipferlia bialata reveals reductive genome evolution in fornicate parasites.</title>
        <authorList>
            <person name="Tanifuji G."/>
            <person name="Takabayashi S."/>
            <person name="Kume K."/>
            <person name="Takagi M."/>
            <person name="Nakayama T."/>
            <person name="Kamikawa R."/>
            <person name="Inagaki Y."/>
            <person name="Hashimoto T."/>
        </authorList>
    </citation>
    <scope>NUCLEOTIDE SEQUENCE [LARGE SCALE GENOMIC DNA]</scope>
    <source>
        <strain evidence="3">NY0173</strain>
    </source>
</reference>
<protein>
    <submittedName>
        <fullName evidence="3">Uncharacterized protein</fullName>
    </submittedName>
</protein>
<dbReference type="EMBL" id="BDIP01001217">
    <property type="protein sequence ID" value="GIQ83881.1"/>
    <property type="molecule type" value="Genomic_DNA"/>
</dbReference>
<organism evidence="3 4">
    <name type="scientific">Kipferlia bialata</name>
    <dbReference type="NCBI Taxonomy" id="797122"/>
    <lineage>
        <taxon>Eukaryota</taxon>
        <taxon>Metamonada</taxon>
        <taxon>Carpediemonas-like organisms</taxon>
        <taxon>Kipferlia</taxon>
    </lineage>
</organism>
<feature type="region of interest" description="Disordered" evidence="2">
    <location>
        <begin position="389"/>
        <end position="424"/>
    </location>
</feature>
<feature type="compositionally biased region" description="Acidic residues" evidence="2">
    <location>
        <begin position="615"/>
        <end position="624"/>
    </location>
</feature>
<dbReference type="Proteomes" id="UP000265618">
    <property type="component" value="Unassembled WGS sequence"/>
</dbReference>
<evidence type="ECO:0000313" key="3">
    <source>
        <dbReference type="EMBL" id="GIQ83881.1"/>
    </source>
</evidence>
<feature type="compositionally biased region" description="Basic residues" evidence="2">
    <location>
        <begin position="519"/>
        <end position="529"/>
    </location>
</feature>
<feature type="compositionally biased region" description="Basic residues" evidence="2">
    <location>
        <begin position="681"/>
        <end position="694"/>
    </location>
</feature>
<keyword evidence="4" id="KW-1185">Reference proteome</keyword>
<feature type="compositionally biased region" description="Acidic residues" evidence="2">
    <location>
        <begin position="539"/>
        <end position="548"/>
    </location>
</feature>
<feature type="compositionally biased region" description="Basic and acidic residues" evidence="2">
    <location>
        <begin position="509"/>
        <end position="518"/>
    </location>
</feature>
<feature type="compositionally biased region" description="Basic and acidic residues" evidence="2">
    <location>
        <begin position="481"/>
        <end position="493"/>
    </location>
</feature>
<evidence type="ECO:0000256" key="1">
    <source>
        <dbReference type="SAM" id="Coils"/>
    </source>
</evidence>
<feature type="compositionally biased region" description="Basic residues" evidence="2">
    <location>
        <begin position="634"/>
        <end position="645"/>
    </location>
</feature>